<gene>
    <name evidence="1" type="ORF">LCGC14_2367630</name>
</gene>
<protein>
    <submittedName>
        <fullName evidence="1">Uncharacterized protein</fullName>
    </submittedName>
</protein>
<reference evidence="1" key="1">
    <citation type="journal article" date="2015" name="Nature">
        <title>Complex archaea that bridge the gap between prokaryotes and eukaryotes.</title>
        <authorList>
            <person name="Spang A."/>
            <person name="Saw J.H."/>
            <person name="Jorgensen S.L."/>
            <person name="Zaremba-Niedzwiedzka K."/>
            <person name="Martijn J."/>
            <person name="Lind A.E."/>
            <person name="van Eijk R."/>
            <person name="Schleper C."/>
            <person name="Guy L."/>
            <person name="Ettema T.J."/>
        </authorList>
    </citation>
    <scope>NUCLEOTIDE SEQUENCE</scope>
</reference>
<name>A0A0F9C4P5_9ZZZZ</name>
<comment type="caution">
    <text evidence="1">The sequence shown here is derived from an EMBL/GenBank/DDBJ whole genome shotgun (WGS) entry which is preliminary data.</text>
</comment>
<sequence>MALNRNRDAFIDGGIKGILLFEGTLTGVEEDIPNEYQEKKLQARIDFDDVEILESEDAVALEDDNFHFFFTQSNKKGSVNEKVVEKFDDYAQKHNIEGIAIDNLEGLRIIYAREVVDYGKDMNSAKFWYPCAPAKGADIEAIKKECFGKGKGKGKGSKKADGSSALQELILEAGGMGETLEGFKKSIKSAPADTRKAVQAGGGLDAVLTALVETELLSLEDGVYTTVA</sequence>
<evidence type="ECO:0000313" key="1">
    <source>
        <dbReference type="EMBL" id="KKL41286.1"/>
    </source>
</evidence>
<accession>A0A0F9C4P5</accession>
<dbReference type="AlphaFoldDB" id="A0A0F9C4P5"/>
<proteinExistence type="predicted"/>
<organism evidence="1">
    <name type="scientific">marine sediment metagenome</name>
    <dbReference type="NCBI Taxonomy" id="412755"/>
    <lineage>
        <taxon>unclassified sequences</taxon>
        <taxon>metagenomes</taxon>
        <taxon>ecological metagenomes</taxon>
    </lineage>
</organism>
<dbReference type="EMBL" id="LAZR01034830">
    <property type="protein sequence ID" value="KKL41286.1"/>
    <property type="molecule type" value="Genomic_DNA"/>
</dbReference>